<dbReference type="OrthoDB" id="190265at2759"/>
<proteinExistence type="predicted"/>
<name>A0A3L6QR88_PANMI</name>
<dbReference type="AlphaFoldDB" id="A0A3L6QR88"/>
<reference evidence="2" key="1">
    <citation type="journal article" date="2019" name="Nat. Commun.">
        <title>The genome of broomcorn millet.</title>
        <authorList>
            <person name="Zou C."/>
            <person name="Miki D."/>
            <person name="Li D."/>
            <person name="Tang Q."/>
            <person name="Xiao L."/>
            <person name="Rajput S."/>
            <person name="Deng P."/>
            <person name="Jia W."/>
            <person name="Huang R."/>
            <person name="Zhang M."/>
            <person name="Sun Y."/>
            <person name="Hu J."/>
            <person name="Fu X."/>
            <person name="Schnable P.S."/>
            <person name="Li F."/>
            <person name="Zhang H."/>
            <person name="Feng B."/>
            <person name="Zhu X."/>
            <person name="Liu R."/>
            <person name="Schnable J.C."/>
            <person name="Zhu J.-K."/>
            <person name="Zhang H."/>
        </authorList>
    </citation>
    <scope>NUCLEOTIDE SEQUENCE [LARGE SCALE GENOMIC DNA]</scope>
</reference>
<organism evidence="1 2">
    <name type="scientific">Panicum miliaceum</name>
    <name type="common">Proso millet</name>
    <name type="synonym">Broomcorn millet</name>
    <dbReference type="NCBI Taxonomy" id="4540"/>
    <lineage>
        <taxon>Eukaryota</taxon>
        <taxon>Viridiplantae</taxon>
        <taxon>Streptophyta</taxon>
        <taxon>Embryophyta</taxon>
        <taxon>Tracheophyta</taxon>
        <taxon>Spermatophyta</taxon>
        <taxon>Magnoliopsida</taxon>
        <taxon>Liliopsida</taxon>
        <taxon>Poales</taxon>
        <taxon>Poaceae</taxon>
        <taxon>PACMAD clade</taxon>
        <taxon>Panicoideae</taxon>
        <taxon>Panicodae</taxon>
        <taxon>Paniceae</taxon>
        <taxon>Panicinae</taxon>
        <taxon>Panicum</taxon>
        <taxon>Panicum sect. Panicum</taxon>
    </lineage>
</organism>
<gene>
    <name evidence="1" type="ORF">C2845_PM04G01470</name>
</gene>
<dbReference type="Gene3D" id="3.90.70.10">
    <property type="entry name" value="Cysteine proteinases"/>
    <property type="match status" value="1"/>
</dbReference>
<sequence length="87" mass="9228">MGPGKSLAHEHRTLGLILPRYLAGPGGDPGSPDPSPTPLCEKKCKDGYFKIIRGRNECGIEEDVVAGMPSTKNMVRNYGGSFGTPVV</sequence>
<comment type="caution">
    <text evidence="1">The sequence shown here is derived from an EMBL/GenBank/DDBJ whole genome shotgun (WGS) entry which is preliminary data.</text>
</comment>
<accession>A0A3L6QR88</accession>
<evidence type="ECO:0000313" key="2">
    <source>
        <dbReference type="Proteomes" id="UP000275267"/>
    </source>
</evidence>
<evidence type="ECO:0000313" key="1">
    <source>
        <dbReference type="EMBL" id="RLM85824.1"/>
    </source>
</evidence>
<dbReference type="EMBL" id="PQIB02000011">
    <property type="protein sequence ID" value="RLM85824.1"/>
    <property type="molecule type" value="Genomic_DNA"/>
</dbReference>
<dbReference type="Proteomes" id="UP000275267">
    <property type="component" value="Unassembled WGS sequence"/>
</dbReference>
<keyword evidence="2" id="KW-1185">Reference proteome</keyword>
<dbReference type="SUPFAM" id="SSF54001">
    <property type="entry name" value="Cysteine proteinases"/>
    <property type="match status" value="1"/>
</dbReference>
<dbReference type="InterPro" id="IPR038765">
    <property type="entry name" value="Papain-like_cys_pep_sf"/>
</dbReference>
<protein>
    <submittedName>
        <fullName evidence="1">Uncharacterized protein</fullName>
    </submittedName>
</protein>
<dbReference type="STRING" id="4540.A0A3L6QR88"/>